<protein>
    <submittedName>
        <fullName evidence="1">Uncharacterized protein</fullName>
    </submittedName>
</protein>
<organism evidence="1 2">
    <name type="scientific">Cytospora leucostoma</name>
    <dbReference type="NCBI Taxonomy" id="1230097"/>
    <lineage>
        <taxon>Eukaryota</taxon>
        <taxon>Fungi</taxon>
        <taxon>Dikarya</taxon>
        <taxon>Ascomycota</taxon>
        <taxon>Pezizomycotina</taxon>
        <taxon>Sordariomycetes</taxon>
        <taxon>Sordariomycetidae</taxon>
        <taxon>Diaporthales</taxon>
        <taxon>Cytosporaceae</taxon>
        <taxon>Cytospora</taxon>
    </lineage>
</organism>
<gene>
    <name evidence="1" type="ORF">VPNG_00829</name>
</gene>
<dbReference type="AlphaFoldDB" id="A0A423XMY9"/>
<evidence type="ECO:0000313" key="2">
    <source>
        <dbReference type="Proteomes" id="UP000285146"/>
    </source>
</evidence>
<dbReference type="EMBL" id="LKEB01000002">
    <property type="protein sequence ID" value="ROW17845.1"/>
    <property type="molecule type" value="Genomic_DNA"/>
</dbReference>
<evidence type="ECO:0000313" key="1">
    <source>
        <dbReference type="EMBL" id="ROW17845.1"/>
    </source>
</evidence>
<dbReference type="InParanoid" id="A0A423XMY9"/>
<comment type="caution">
    <text evidence="1">The sequence shown here is derived from an EMBL/GenBank/DDBJ whole genome shotgun (WGS) entry which is preliminary data.</text>
</comment>
<accession>A0A423XMY9</accession>
<keyword evidence="2" id="KW-1185">Reference proteome</keyword>
<sequence length="69" mass="7735">MAADLSPELQERLEDLEKELELLASFARWHTSRRSGGPERQFTTTEQSTIFNWDNSACGNSPAVPVLAK</sequence>
<name>A0A423XMY9_9PEZI</name>
<reference evidence="1 2" key="1">
    <citation type="submission" date="2015-09" db="EMBL/GenBank/DDBJ databases">
        <title>Host preference determinants of Valsa canker pathogens revealed by comparative genomics.</title>
        <authorList>
            <person name="Yin Z."/>
            <person name="Huang L."/>
        </authorList>
    </citation>
    <scope>NUCLEOTIDE SEQUENCE [LARGE SCALE GENOMIC DNA]</scope>
    <source>
        <strain evidence="1 2">SXYLt</strain>
    </source>
</reference>
<proteinExistence type="predicted"/>
<dbReference type="Proteomes" id="UP000285146">
    <property type="component" value="Unassembled WGS sequence"/>
</dbReference>